<evidence type="ECO:0000313" key="1">
    <source>
        <dbReference type="EMBL" id="WNL49462.1"/>
    </source>
</evidence>
<accession>A0AA96EKV4</accession>
<keyword evidence="2" id="KW-1185">Reference proteome</keyword>
<dbReference type="Proteomes" id="UP001304814">
    <property type="component" value="Segment"/>
</dbReference>
<evidence type="ECO:0000313" key="2">
    <source>
        <dbReference type="Proteomes" id="UP001304814"/>
    </source>
</evidence>
<reference evidence="1 2" key="1">
    <citation type="submission" date="2023-07" db="EMBL/GenBank/DDBJ databases">
        <title>Isolation and characterization of Bacillus cereus bacteriophage DZ1 and its application in foods.</title>
        <authorList>
            <person name="Huang Z."/>
            <person name="Ding Y."/>
            <person name="Wu Q."/>
        </authorList>
    </citation>
    <scope>NUCLEOTIDE SEQUENCE [LARGE SCALE GENOMIC DNA]</scope>
</reference>
<protein>
    <submittedName>
        <fullName evidence="1">Uncharacterized protein</fullName>
    </submittedName>
</protein>
<name>A0AA96EKV4_9CAUD</name>
<sequence>MKKVKSVAFQLADPMEFKLFHFSMKQSYFSTYVKRLIQRDMEQGNQMFSHEWESAYEDYMADPKEYLKNL</sequence>
<proteinExistence type="predicted"/>
<organism evidence="1 2">
    <name type="scientific">Bacillus phage DZ1</name>
    <dbReference type="NCBI Taxonomy" id="3075862"/>
    <lineage>
        <taxon>Viruses</taxon>
        <taxon>Duplodnaviria</taxon>
        <taxon>Heunggongvirae</taxon>
        <taxon>Uroviricota</taxon>
        <taxon>Caudoviricetes</taxon>
        <taxon>Ehrlichviridae</taxon>
        <taxon>Dazunavirus</taxon>
        <taxon>Dazunavirus DZ1</taxon>
    </lineage>
</organism>
<dbReference type="EMBL" id="OR338916">
    <property type="protein sequence ID" value="WNL49462.1"/>
    <property type="molecule type" value="Genomic_DNA"/>
</dbReference>